<dbReference type="InterPro" id="IPR036116">
    <property type="entry name" value="FN3_sf"/>
</dbReference>
<dbReference type="Gene3D" id="2.120.10.30">
    <property type="entry name" value="TolB, C-terminal domain"/>
    <property type="match status" value="2"/>
</dbReference>
<dbReference type="InterPro" id="IPR011042">
    <property type="entry name" value="6-blade_b-propeller_TolB-like"/>
</dbReference>
<name>A0A948RV15_UNCEI</name>
<dbReference type="PANTHER" id="PTHR36842">
    <property type="entry name" value="PROTEIN TOLB HOMOLOG"/>
    <property type="match status" value="1"/>
</dbReference>
<dbReference type="InterPro" id="IPR013783">
    <property type="entry name" value="Ig-like_fold"/>
</dbReference>
<gene>
    <name evidence="3" type="ORF">KJ970_10685</name>
</gene>
<reference evidence="3" key="1">
    <citation type="submission" date="2021-05" db="EMBL/GenBank/DDBJ databases">
        <title>Energy efficiency and biological interactions define the core microbiome of deep oligotrophic groundwater.</title>
        <authorList>
            <person name="Mehrshad M."/>
            <person name="Lopez-Fernandez M."/>
            <person name="Bell E."/>
            <person name="Bernier-Latmani R."/>
            <person name="Bertilsson S."/>
            <person name="Dopson M."/>
        </authorList>
    </citation>
    <scope>NUCLEOTIDE SEQUENCE</scope>
    <source>
        <strain evidence="3">Modern_marine.mb.64</strain>
    </source>
</reference>
<dbReference type="PANTHER" id="PTHR36842:SF1">
    <property type="entry name" value="PROTEIN TOLB"/>
    <property type="match status" value="1"/>
</dbReference>
<sequence>MQIRYWVSVFSILSIGCSEDKSTTPSLPDTTPPAAVQDLAIAPTVEDRVTLYWTAPGDDGSGGQASQYEIRYMASPITETLWDSAAIASDPPEPAMSGEIQSFDISGLNWGEWFFGLRTADEVPNWSALSNVVSATIGDTTAPGTISDLFVSSFNESSVTLTWTASGDDGFEGKAAEYDLRHALVTITDENWETATRVQAIQAPDSSGTEETFTVTDLEGGQEYFLAIKSIDDRANESEISNMVSVTPILDDVPPGQVNDLAVTSAIGHSATLMWTAPGNNGFEGMADEYDLRYALAIITEESWDEAIQVQDVPSPESPGTEESFKISGLELETPYFFAIKTADGALNWSELSNIVSATTAANVRLTFSSRRQGANRSTWSPDGQTIAFDADFRIRNNLQVHLIPASGGATVRLTNDPLDADNAAWTPIGNQLTFRAAGLGEDGTTEIWIMDPELGAEPSLLIRHGAEKFIRNYSWSPDGSRIVYSVQVSFEPDYLKETYIVPSSGGTPELLLSTDWVTEGLAWSPQGEQIAFYSMRDETQDIYVISPAGGTPIPLTAGSAHDINPAWSPDGGQIAFASNRSGNYDIWVMSATGENATQLTFDPWVQTRPAWSPDGKALSYSALSGDSIADIWVLYLE</sequence>
<dbReference type="PROSITE" id="PS51257">
    <property type="entry name" value="PROKAR_LIPOPROTEIN"/>
    <property type="match status" value="1"/>
</dbReference>
<dbReference type="InterPro" id="IPR003961">
    <property type="entry name" value="FN3_dom"/>
</dbReference>
<dbReference type="EMBL" id="JAHJDP010000059">
    <property type="protein sequence ID" value="MBU2691380.1"/>
    <property type="molecule type" value="Genomic_DNA"/>
</dbReference>
<protein>
    <recommendedName>
        <fullName evidence="2">Fibronectin type-III domain-containing protein</fullName>
    </recommendedName>
</protein>
<comment type="similarity">
    <text evidence="1">Belongs to the TolB family.</text>
</comment>
<accession>A0A948RV15</accession>
<organism evidence="3 4">
    <name type="scientific">Eiseniibacteriota bacterium</name>
    <dbReference type="NCBI Taxonomy" id="2212470"/>
    <lineage>
        <taxon>Bacteria</taxon>
        <taxon>Candidatus Eiseniibacteriota</taxon>
    </lineage>
</organism>
<evidence type="ECO:0000313" key="3">
    <source>
        <dbReference type="EMBL" id="MBU2691380.1"/>
    </source>
</evidence>
<dbReference type="SUPFAM" id="SSF49265">
    <property type="entry name" value="Fibronectin type III"/>
    <property type="match status" value="2"/>
</dbReference>
<evidence type="ECO:0000259" key="2">
    <source>
        <dbReference type="PROSITE" id="PS50853"/>
    </source>
</evidence>
<dbReference type="Pfam" id="PF07676">
    <property type="entry name" value="PD40"/>
    <property type="match status" value="4"/>
</dbReference>
<dbReference type="InterPro" id="IPR011659">
    <property type="entry name" value="WD40"/>
</dbReference>
<feature type="domain" description="Fibronectin type-III" evidence="2">
    <location>
        <begin position="142"/>
        <end position="252"/>
    </location>
</feature>
<dbReference type="AlphaFoldDB" id="A0A948RV15"/>
<dbReference type="SUPFAM" id="SSF69304">
    <property type="entry name" value="Tricorn protease N-terminal domain"/>
    <property type="match status" value="1"/>
</dbReference>
<dbReference type="CDD" id="cd00063">
    <property type="entry name" value="FN3"/>
    <property type="match status" value="2"/>
</dbReference>
<comment type="caution">
    <text evidence="3">The sequence shown here is derived from an EMBL/GenBank/DDBJ whole genome shotgun (WGS) entry which is preliminary data.</text>
</comment>
<dbReference type="Proteomes" id="UP000777784">
    <property type="component" value="Unassembled WGS sequence"/>
</dbReference>
<dbReference type="Gene3D" id="2.60.40.10">
    <property type="entry name" value="Immunoglobulins"/>
    <property type="match status" value="3"/>
</dbReference>
<evidence type="ECO:0000256" key="1">
    <source>
        <dbReference type="ARBA" id="ARBA00009820"/>
    </source>
</evidence>
<evidence type="ECO:0000313" key="4">
    <source>
        <dbReference type="Proteomes" id="UP000777784"/>
    </source>
</evidence>
<dbReference type="SMART" id="SM00060">
    <property type="entry name" value="FN3"/>
    <property type="match status" value="3"/>
</dbReference>
<feature type="domain" description="Fibronectin type-III" evidence="2">
    <location>
        <begin position="32"/>
        <end position="140"/>
    </location>
</feature>
<dbReference type="PROSITE" id="PS50853">
    <property type="entry name" value="FN3"/>
    <property type="match status" value="3"/>
</dbReference>
<feature type="domain" description="Fibronectin type-III" evidence="2">
    <location>
        <begin position="254"/>
        <end position="363"/>
    </location>
</feature>
<proteinExistence type="inferred from homology"/>